<dbReference type="Pfam" id="PF04140">
    <property type="entry name" value="ICMT"/>
    <property type="match status" value="1"/>
</dbReference>
<name>A0A9P6C4U3_9AGAR</name>
<feature type="transmembrane region" description="Helical" evidence="10">
    <location>
        <begin position="41"/>
        <end position="64"/>
    </location>
</feature>
<dbReference type="Proteomes" id="UP000807342">
    <property type="component" value="Unassembled WGS sequence"/>
</dbReference>
<dbReference type="GO" id="GO:0004671">
    <property type="term" value="F:protein C-terminal S-isoprenylcysteine carboxyl O-methyltransferase activity"/>
    <property type="evidence" value="ECO:0007669"/>
    <property type="project" value="UniProtKB-EC"/>
</dbReference>
<dbReference type="GO" id="GO:0032259">
    <property type="term" value="P:methylation"/>
    <property type="evidence" value="ECO:0007669"/>
    <property type="project" value="UniProtKB-KW"/>
</dbReference>
<evidence type="ECO:0000256" key="4">
    <source>
        <dbReference type="ARBA" id="ARBA00022603"/>
    </source>
</evidence>
<organism evidence="11 12">
    <name type="scientific">Macrolepiota fuliginosa MF-IS2</name>
    <dbReference type="NCBI Taxonomy" id="1400762"/>
    <lineage>
        <taxon>Eukaryota</taxon>
        <taxon>Fungi</taxon>
        <taxon>Dikarya</taxon>
        <taxon>Basidiomycota</taxon>
        <taxon>Agaricomycotina</taxon>
        <taxon>Agaricomycetes</taxon>
        <taxon>Agaricomycetidae</taxon>
        <taxon>Agaricales</taxon>
        <taxon>Agaricineae</taxon>
        <taxon>Agaricaceae</taxon>
        <taxon>Macrolepiota</taxon>
    </lineage>
</organism>
<keyword evidence="4 10" id="KW-0489">Methyltransferase</keyword>
<dbReference type="Gene3D" id="1.20.120.1630">
    <property type="match status" value="1"/>
</dbReference>
<keyword evidence="7 10" id="KW-0812">Transmembrane</keyword>
<evidence type="ECO:0000256" key="2">
    <source>
        <dbReference type="ARBA" id="ARBA00009140"/>
    </source>
</evidence>
<feature type="transmembrane region" description="Helical" evidence="10">
    <location>
        <begin position="76"/>
        <end position="93"/>
    </location>
</feature>
<evidence type="ECO:0000256" key="9">
    <source>
        <dbReference type="ARBA" id="ARBA00023136"/>
    </source>
</evidence>
<evidence type="ECO:0000256" key="8">
    <source>
        <dbReference type="ARBA" id="ARBA00022989"/>
    </source>
</evidence>
<gene>
    <name evidence="11" type="ORF">P691DRAFT_807286</name>
</gene>
<keyword evidence="10" id="KW-0256">Endoplasmic reticulum</keyword>
<sequence>MVSDDTDPIEERLRIRAATQNHLHLKAEAADLRGGLPNTPFAVVTIAFVLGGIFYVSLLAFLVGGFERYWWSTNQLAFFFTAWSFFHWAEFAVTAGWNSEKCNVDSFLLNNGAMYHIAHATALSEYLITLYIKPETKAFAYVSQIGIILTLCGQTLRSLAMIHASTNFSHAVAFEKRRNHQLVTDGIYARFRHPSYAGFFYWALGTQLVLQNPLSFVLYCILLWRFFYYRTRAEEGALVKFFGQAYIDYRRRVGTKIPFIP</sequence>
<evidence type="ECO:0000256" key="6">
    <source>
        <dbReference type="ARBA" id="ARBA00022691"/>
    </source>
</evidence>
<accession>A0A9P6C4U3</accession>
<dbReference type="PANTHER" id="PTHR12714:SF9">
    <property type="entry name" value="PROTEIN-S-ISOPRENYLCYSTEINE O-METHYLTRANSFERASE"/>
    <property type="match status" value="1"/>
</dbReference>
<evidence type="ECO:0000313" key="11">
    <source>
        <dbReference type="EMBL" id="KAF9451672.1"/>
    </source>
</evidence>
<proteinExistence type="inferred from homology"/>
<comment type="caution">
    <text evidence="11">The sequence shown here is derived from an EMBL/GenBank/DDBJ whole genome shotgun (WGS) entry which is preliminary data.</text>
</comment>
<dbReference type="OrthoDB" id="422086at2759"/>
<protein>
    <recommendedName>
        <fullName evidence="3 10">Protein-S-isoprenylcysteine O-methyltransferase</fullName>
        <ecNumber evidence="3 10">2.1.1.100</ecNumber>
    </recommendedName>
</protein>
<keyword evidence="8 10" id="KW-1133">Transmembrane helix</keyword>
<feature type="transmembrane region" description="Helical" evidence="10">
    <location>
        <begin position="139"/>
        <end position="160"/>
    </location>
</feature>
<keyword evidence="6 10" id="KW-0949">S-adenosyl-L-methionine</keyword>
<dbReference type="EC" id="2.1.1.100" evidence="3 10"/>
<evidence type="ECO:0000256" key="1">
    <source>
        <dbReference type="ARBA" id="ARBA00004141"/>
    </source>
</evidence>
<reference evidence="11" key="1">
    <citation type="submission" date="2020-11" db="EMBL/GenBank/DDBJ databases">
        <authorList>
            <consortium name="DOE Joint Genome Institute"/>
            <person name="Ahrendt S."/>
            <person name="Riley R."/>
            <person name="Andreopoulos W."/>
            <person name="Labutti K."/>
            <person name="Pangilinan J."/>
            <person name="Ruiz-Duenas F.J."/>
            <person name="Barrasa J.M."/>
            <person name="Sanchez-Garcia M."/>
            <person name="Camarero S."/>
            <person name="Miyauchi S."/>
            <person name="Serrano A."/>
            <person name="Linde D."/>
            <person name="Babiker R."/>
            <person name="Drula E."/>
            <person name="Ayuso-Fernandez I."/>
            <person name="Pacheco R."/>
            <person name="Padilla G."/>
            <person name="Ferreira P."/>
            <person name="Barriuso J."/>
            <person name="Kellner H."/>
            <person name="Castanera R."/>
            <person name="Alfaro M."/>
            <person name="Ramirez L."/>
            <person name="Pisabarro A.G."/>
            <person name="Kuo A."/>
            <person name="Tritt A."/>
            <person name="Lipzen A."/>
            <person name="He G."/>
            <person name="Yan M."/>
            <person name="Ng V."/>
            <person name="Cullen D."/>
            <person name="Martin F."/>
            <person name="Rosso M.-N."/>
            <person name="Henrissat B."/>
            <person name="Hibbett D."/>
            <person name="Martinez A.T."/>
            <person name="Grigoriev I.V."/>
        </authorList>
    </citation>
    <scope>NUCLEOTIDE SEQUENCE</scope>
    <source>
        <strain evidence="11">MF-IS2</strain>
    </source>
</reference>
<keyword evidence="5" id="KW-0808">Transferase</keyword>
<evidence type="ECO:0000256" key="3">
    <source>
        <dbReference type="ARBA" id="ARBA00012151"/>
    </source>
</evidence>
<keyword evidence="9 10" id="KW-0472">Membrane</keyword>
<dbReference type="EMBL" id="MU151082">
    <property type="protein sequence ID" value="KAF9451672.1"/>
    <property type="molecule type" value="Genomic_DNA"/>
</dbReference>
<dbReference type="PROSITE" id="PS51564">
    <property type="entry name" value="SAM_ICMT"/>
    <property type="match status" value="1"/>
</dbReference>
<dbReference type="PANTHER" id="PTHR12714">
    <property type="entry name" value="PROTEIN-S ISOPRENYLCYSTEINE O-METHYLTRANSFERASE"/>
    <property type="match status" value="1"/>
</dbReference>
<evidence type="ECO:0000313" key="12">
    <source>
        <dbReference type="Proteomes" id="UP000807342"/>
    </source>
</evidence>
<comment type="subcellular location">
    <subcellularLocation>
        <location evidence="10">Endoplasmic reticulum membrane</location>
        <topology evidence="10">Multi-pass membrane protein</topology>
    </subcellularLocation>
    <subcellularLocation>
        <location evidence="1">Membrane</location>
        <topology evidence="1">Multi-pass membrane protein</topology>
    </subcellularLocation>
</comment>
<evidence type="ECO:0000256" key="7">
    <source>
        <dbReference type="ARBA" id="ARBA00022692"/>
    </source>
</evidence>
<dbReference type="AlphaFoldDB" id="A0A9P6C4U3"/>
<evidence type="ECO:0000256" key="5">
    <source>
        <dbReference type="ARBA" id="ARBA00022679"/>
    </source>
</evidence>
<comment type="catalytic activity">
    <reaction evidence="10">
        <text>[protein]-C-terminal S-[(2E,6E)-farnesyl]-L-cysteine + S-adenosyl-L-methionine = [protein]-C-terminal S-[(2E,6E)-farnesyl]-L-cysteine methyl ester + S-adenosyl-L-homocysteine</text>
        <dbReference type="Rhea" id="RHEA:21672"/>
        <dbReference type="Rhea" id="RHEA-COMP:12125"/>
        <dbReference type="Rhea" id="RHEA-COMP:12126"/>
        <dbReference type="ChEBI" id="CHEBI:57856"/>
        <dbReference type="ChEBI" id="CHEBI:59789"/>
        <dbReference type="ChEBI" id="CHEBI:90510"/>
        <dbReference type="ChEBI" id="CHEBI:90511"/>
        <dbReference type="EC" id="2.1.1.100"/>
    </reaction>
</comment>
<dbReference type="GO" id="GO:0005789">
    <property type="term" value="C:endoplasmic reticulum membrane"/>
    <property type="evidence" value="ECO:0007669"/>
    <property type="project" value="UniProtKB-SubCell"/>
</dbReference>
<feature type="transmembrane region" description="Helical" evidence="10">
    <location>
        <begin position="113"/>
        <end position="132"/>
    </location>
</feature>
<keyword evidence="12" id="KW-1185">Reference proteome</keyword>
<feature type="transmembrane region" description="Helical" evidence="10">
    <location>
        <begin position="199"/>
        <end position="224"/>
    </location>
</feature>
<comment type="similarity">
    <text evidence="2 10">Belongs to the class VI-like SAM-binding methyltransferase superfamily. Isoprenylcysteine carboxyl methyltransferase family.</text>
</comment>
<evidence type="ECO:0000256" key="10">
    <source>
        <dbReference type="RuleBase" id="RU362022"/>
    </source>
</evidence>
<dbReference type="InterPro" id="IPR007269">
    <property type="entry name" value="ICMT_MeTrfase"/>
</dbReference>
<dbReference type="InterPro" id="IPR025770">
    <property type="entry name" value="PPMT_MeTrfase"/>
</dbReference>